<organism evidence="2 3">
    <name type="scientific">Streptomyces parvus</name>
    <dbReference type="NCBI Taxonomy" id="66428"/>
    <lineage>
        <taxon>Bacteria</taxon>
        <taxon>Bacillati</taxon>
        <taxon>Actinomycetota</taxon>
        <taxon>Actinomycetes</taxon>
        <taxon>Kitasatosporales</taxon>
        <taxon>Streptomycetaceae</taxon>
        <taxon>Streptomyces</taxon>
    </lineage>
</organism>
<feature type="non-terminal residue" evidence="2">
    <location>
        <position position="1"/>
    </location>
</feature>
<evidence type="ECO:0000259" key="1">
    <source>
        <dbReference type="Pfam" id="PF00668"/>
    </source>
</evidence>
<dbReference type="PANTHER" id="PTHR45398">
    <property type="match status" value="1"/>
</dbReference>
<evidence type="ECO:0000313" key="3">
    <source>
        <dbReference type="Proteomes" id="UP000469670"/>
    </source>
</evidence>
<dbReference type="InterPro" id="IPR010060">
    <property type="entry name" value="NRPS_synth"/>
</dbReference>
<dbReference type="Pfam" id="PF00668">
    <property type="entry name" value="Condensation"/>
    <property type="match status" value="1"/>
</dbReference>
<dbReference type="PANTHER" id="PTHR45398:SF1">
    <property type="entry name" value="ENZYME, PUTATIVE (JCVI)-RELATED"/>
    <property type="match status" value="1"/>
</dbReference>
<dbReference type="EMBL" id="JAAGMP010000969">
    <property type="protein sequence ID" value="NEC20854.1"/>
    <property type="molecule type" value="Genomic_DNA"/>
</dbReference>
<gene>
    <name evidence="2" type="ORF">G3I50_21795</name>
</gene>
<dbReference type="InterPro" id="IPR001242">
    <property type="entry name" value="Condensation_dom"/>
</dbReference>
<dbReference type="RefSeq" id="WP_239086357.1">
    <property type="nucleotide sequence ID" value="NZ_JAAGMP010000969.1"/>
</dbReference>
<reference evidence="2 3" key="1">
    <citation type="submission" date="2020-01" db="EMBL/GenBank/DDBJ databases">
        <title>Insect and environment-associated Actinomycetes.</title>
        <authorList>
            <person name="Currrie C."/>
            <person name="Chevrette M."/>
            <person name="Carlson C."/>
            <person name="Stubbendieck R."/>
            <person name="Wendt-Pienkowski E."/>
        </authorList>
    </citation>
    <scope>NUCLEOTIDE SEQUENCE [LARGE SCALE GENOMIC DNA]</scope>
    <source>
        <strain evidence="2 3">SID7590</strain>
    </source>
</reference>
<dbReference type="NCBIfam" id="TIGR01720">
    <property type="entry name" value="NRPS-para261"/>
    <property type="match status" value="1"/>
</dbReference>
<dbReference type="GO" id="GO:0003824">
    <property type="term" value="F:catalytic activity"/>
    <property type="evidence" value="ECO:0007669"/>
    <property type="project" value="InterPro"/>
</dbReference>
<comment type="caution">
    <text evidence="2">The sequence shown here is derived from an EMBL/GenBank/DDBJ whole genome shotgun (WGS) entry which is preliminary data.</text>
</comment>
<protein>
    <submittedName>
        <fullName evidence="2">Non-ribosomal peptide synthetase</fullName>
    </submittedName>
</protein>
<evidence type="ECO:0000313" key="2">
    <source>
        <dbReference type="EMBL" id="NEC20854.1"/>
    </source>
</evidence>
<dbReference type="AlphaFoldDB" id="A0A7K3S042"/>
<dbReference type="Gene3D" id="3.30.559.30">
    <property type="entry name" value="Nonribosomal peptide synthetase, condensation domain"/>
    <property type="match status" value="1"/>
</dbReference>
<dbReference type="Proteomes" id="UP000469670">
    <property type="component" value="Unassembled WGS sequence"/>
</dbReference>
<name>A0A7K3S042_9ACTN</name>
<proteinExistence type="predicted"/>
<feature type="domain" description="Condensation" evidence="1">
    <location>
        <begin position="9"/>
        <end position="237"/>
    </location>
</feature>
<sequence>VDVLAASHRLRRTLPAEITGHLLTTAPAVVGAGVDDVLLAGLALAEARRRRDPYAAVLIDVESHGREREGDADLSRTTGWFTALYPVLLDTAGVDLDEALAGGHAAGTVLKHVKELLRAVPSEGLGYGILRHLNPETAAAFTGLRTAGIGFNYLGRFVAGETGDWSMATDAPRPEGEDQATPLAHAVEINAYVEESPEGPRLGATWTYAPGVLTEDEVAALADGWFAALTALAEHAQGPDAGGLTPTDVGLIEITQSEIEDFEDELASDWEI</sequence>
<dbReference type="SUPFAM" id="SSF52777">
    <property type="entry name" value="CoA-dependent acyltransferases"/>
    <property type="match status" value="1"/>
</dbReference>
<accession>A0A7K3S042</accession>